<gene>
    <name evidence="7" type="primary">bin3_2</name>
    <name evidence="7" type="ORF">SB6422_05060</name>
</gene>
<dbReference type="SUPFAM" id="SSF53041">
    <property type="entry name" value="Resolvase-like"/>
    <property type="match status" value="1"/>
</dbReference>
<dbReference type="SMART" id="SM00857">
    <property type="entry name" value="Resolvase"/>
    <property type="match status" value="1"/>
</dbReference>
<dbReference type="Proteomes" id="UP000317374">
    <property type="component" value="Unassembled WGS sequence"/>
</dbReference>
<dbReference type="GO" id="GO:0003677">
    <property type="term" value="F:DNA binding"/>
    <property type="evidence" value="ECO:0007669"/>
    <property type="project" value="UniProtKB-KW"/>
</dbReference>
<dbReference type="InterPro" id="IPR006119">
    <property type="entry name" value="Resolv_N"/>
</dbReference>
<dbReference type="GO" id="GO:0000150">
    <property type="term" value="F:DNA strand exchange activity"/>
    <property type="evidence" value="ECO:0007669"/>
    <property type="project" value="InterPro"/>
</dbReference>
<evidence type="ECO:0000256" key="1">
    <source>
        <dbReference type="ARBA" id="ARBA00022908"/>
    </source>
</evidence>
<dbReference type="OrthoDB" id="9797501at2"/>
<dbReference type="PROSITE" id="PS00397">
    <property type="entry name" value="RECOMBINASES_1"/>
    <property type="match status" value="1"/>
</dbReference>
<keyword evidence="1" id="KW-0229">DNA integration</keyword>
<dbReference type="GO" id="GO:0015074">
    <property type="term" value="P:DNA integration"/>
    <property type="evidence" value="ECO:0007669"/>
    <property type="project" value="UniProtKB-KW"/>
</dbReference>
<dbReference type="RefSeq" id="WP_142512726.1">
    <property type="nucleotide sequence ID" value="NZ_CABGGW010000008.1"/>
</dbReference>
<accession>A0A564I8H5</accession>
<dbReference type="InterPro" id="IPR006118">
    <property type="entry name" value="Recombinase_CS"/>
</dbReference>
<keyword evidence="2" id="KW-0238">DNA-binding</keyword>
<name>A0A564I8H5_9ENTR</name>
<evidence type="ECO:0000256" key="2">
    <source>
        <dbReference type="ARBA" id="ARBA00023125"/>
    </source>
</evidence>
<dbReference type="Pfam" id="PF00239">
    <property type="entry name" value="Resolvase"/>
    <property type="match status" value="1"/>
</dbReference>
<dbReference type="InterPro" id="IPR036162">
    <property type="entry name" value="Resolvase-like_N_sf"/>
</dbReference>
<evidence type="ECO:0000259" key="6">
    <source>
        <dbReference type="PROSITE" id="PS51736"/>
    </source>
</evidence>
<feature type="domain" description="Resolvase/invertase-type recombinase catalytic" evidence="6">
    <location>
        <begin position="4"/>
        <end position="155"/>
    </location>
</feature>
<evidence type="ECO:0000256" key="4">
    <source>
        <dbReference type="PIRSR" id="PIRSR606118-50"/>
    </source>
</evidence>
<dbReference type="PROSITE" id="PS51736">
    <property type="entry name" value="RECOMBINASES_3"/>
    <property type="match status" value="1"/>
</dbReference>
<dbReference type="Gene3D" id="3.40.50.1390">
    <property type="entry name" value="Resolvase, N-terminal catalytic domain"/>
    <property type="match status" value="1"/>
</dbReference>
<dbReference type="PANTHER" id="PTHR30461">
    <property type="entry name" value="DNA-INVERTASE FROM LAMBDOID PROPHAGE"/>
    <property type="match status" value="1"/>
</dbReference>
<keyword evidence="3" id="KW-0233">DNA recombination</keyword>
<dbReference type="PANTHER" id="PTHR30461:SF25">
    <property type="entry name" value="RESOLVASE-RELATED"/>
    <property type="match status" value="1"/>
</dbReference>
<organism evidence="7 8">
    <name type="scientific">Klebsiella huaxiensis</name>
    <dbReference type="NCBI Taxonomy" id="2153354"/>
    <lineage>
        <taxon>Bacteria</taxon>
        <taxon>Pseudomonadati</taxon>
        <taxon>Pseudomonadota</taxon>
        <taxon>Gammaproteobacteria</taxon>
        <taxon>Enterobacterales</taxon>
        <taxon>Enterobacteriaceae</taxon>
        <taxon>Klebsiella/Raoultella group</taxon>
        <taxon>Klebsiella</taxon>
    </lineage>
</organism>
<evidence type="ECO:0000256" key="5">
    <source>
        <dbReference type="PROSITE-ProRule" id="PRU10137"/>
    </source>
</evidence>
<proteinExistence type="predicted"/>
<reference evidence="7 8" key="1">
    <citation type="submission" date="2019-07" db="EMBL/GenBank/DDBJ databases">
        <authorList>
            <person name="Brisse S."/>
            <person name="Rodrigues C."/>
            <person name="Thorpe H."/>
        </authorList>
    </citation>
    <scope>NUCLEOTIDE SEQUENCE [LARGE SCALE GENOMIC DNA]</scope>
    <source>
        <strain evidence="7">SB6422</strain>
    </source>
</reference>
<protein>
    <submittedName>
        <fullName evidence="7">Transposon Tn552 DNA-invertase bin3</fullName>
    </submittedName>
</protein>
<dbReference type="AlphaFoldDB" id="A0A564I8H5"/>
<dbReference type="EMBL" id="CABGGW010000008">
    <property type="protein sequence ID" value="VUS41810.1"/>
    <property type="molecule type" value="Genomic_DNA"/>
</dbReference>
<sequence length="205" mass="22815">MKNTTHVYLRASTDDQDATRALDTVNQFAANHQLTNIIHYVENFSGAKLDRPELTKLLEDAKQGDLLLVESIDRLTRLPAAQYEALKARIAERGLRVVVVDLPTSHGALQPAVDDRIVQLINGLMMDIAAHYAHEDYTKRRERQAQGIAKAKAENKYKGRPADISLRNKIESYLAKGGNTYAEIAKLCDCSVGMVAKVKKILETS</sequence>
<evidence type="ECO:0000313" key="8">
    <source>
        <dbReference type="Proteomes" id="UP000317374"/>
    </source>
</evidence>
<feature type="active site" description="O-(5'-phospho-DNA)-serine intermediate" evidence="4 5">
    <location>
        <position position="12"/>
    </location>
</feature>
<evidence type="ECO:0000256" key="3">
    <source>
        <dbReference type="ARBA" id="ARBA00023172"/>
    </source>
</evidence>
<dbReference type="InterPro" id="IPR050639">
    <property type="entry name" value="SSR_resolvase"/>
</dbReference>
<evidence type="ECO:0000313" key="7">
    <source>
        <dbReference type="EMBL" id="VUS41810.1"/>
    </source>
</evidence>